<proteinExistence type="predicted"/>
<reference evidence="1 2" key="1">
    <citation type="submission" date="2022-05" db="EMBL/GenBank/DDBJ databases">
        <title>Novel Pseudomonas spp. Isolated from a Rainbow Trout Aquaculture Facility.</title>
        <authorList>
            <person name="Testerman T."/>
            <person name="Graf J."/>
        </authorList>
    </citation>
    <scope>NUCLEOTIDE SEQUENCE [LARGE SCALE GENOMIC DNA]</scope>
    <source>
        <strain evidence="1 2">ID357</strain>
    </source>
</reference>
<protein>
    <recommendedName>
        <fullName evidence="3">MazG nucleotide pyrophosphohydrolase domain-containing protein</fullName>
    </recommendedName>
</protein>
<organism evidence="1 2">
    <name type="scientific">Pseudomonas idahonensis</name>
    <dbReference type="NCBI Taxonomy" id="2942628"/>
    <lineage>
        <taxon>Bacteria</taxon>
        <taxon>Pseudomonadati</taxon>
        <taxon>Pseudomonadota</taxon>
        <taxon>Gammaproteobacteria</taxon>
        <taxon>Pseudomonadales</taxon>
        <taxon>Pseudomonadaceae</taxon>
        <taxon>Pseudomonas</taxon>
    </lineage>
</organism>
<evidence type="ECO:0000313" key="2">
    <source>
        <dbReference type="Proteomes" id="UP001217610"/>
    </source>
</evidence>
<comment type="caution">
    <text evidence="1">The sequence shown here is derived from an EMBL/GenBank/DDBJ whole genome shotgun (WGS) entry which is preliminary data.</text>
</comment>
<keyword evidence="2" id="KW-1185">Reference proteome</keyword>
<name>A0ABT5PY61_9PSED</name>
<dbReference type="RefSeq" id="WP_273922191.1">
    <property type="nucleotide sequence ID" value="NZ_JAMDGR010000001.1"/>
</dbReference>
<dbReference type="EMBL" id="JAMDGR010000001">
    <property type="protein sequence ID" value="MDD1146710.1"/>
    <property type="molecule type" value="Genomic_DNA"/>
</dbReference>
<evidence type="ECO:0008006" key="3">
    <source>
        <dbReference type="Google" id="ProtNLM"/>
    </source>
</evidence>
<dbReference type="Proteomes" id="UP001217610">
    <property type="component" value="Unassembled WGS sequence"/>
</dbReference>
<accession>A0ABT5PY61</accession>
<sequence length="120" mass="12742">MSSPNYWRELLVVPAIHAANAHGQAERLERLVNIAEFQGERLSTGIAAIGELMDGAVAAGQVDDGVALDICWLMAALAGLSVQLAALRCNAHSTLAKFARCNDKTIQHQSAPHLSPVSLD</sequence>
<evidence type="ECO:0000313" key="1">
    <source>
        <dbReference type="EMBL" id="MDD1146710.1"/>
    </source>
</evidence>
<gene>
    <name evidence="1" type="ORF">M5G25_00340</name>
</gene>